<organism evidence="5 6">
    <name type="scientific">Rhamnella rubrinervis</name>
    <dbReference type="NCBI Taxonomy" id="2594499"/>
    <lineage>
        <taxon>Eukaryota</taxon>
        <taxon>Viridiplantae</taxon>
        <taxon>Streptophyta</taxon>
        <taxon>Embryophyta</taxon>
        <taxon>Tracheophyta</taxon>
        <taxon>Spermatophyta</taxon>
        <taxon>Magnoliopsida</taxon>
        <taxon>eudicotyledons</taxon>
        <taxon>Gunneridae</taxon>
        <taxon>Pentapetalae</taxon>
        <taxon>rosids</taxon>
        <taxon>fabids</taxon>
        <taxon>Rosales</taxon>
        <taxon>Rhamnaceae</taxon>
        <taxon>rhamnoid group</taxon>
        <taxon>Rhamneae</taxon>
        <taxon>Rhamnella</taxon>
    </lineage>
</organism>
<dbReference type="AlphaFoldDB" id="A0A8K0H466"/>
<dbReference type="Gene3D" id="3.30.70.330">
    <property type="match status" value="1"/>
</dbReference>
<dbReference type="InterPro" id="IPR000504">
    <property type="entry name" value="RRM_dom"/>
</dbReference>
<name>A0A8K0H466_9ROSA</name>
<evidence type="ECO:0000256" key="3">
    <source>
        <dbReference type="SAM" id="MobiDB-lite"/>
    </source>
</evidence>
<proteinExistence type="predicted"/>
<evidence type="ECO:0000259" key="4">
    <source>
        <dbReference type="PROSITE" id="PS50102"/>
    </source>
</evidence>
<evidence type="ECO:0000256" key="1">
    <source>
        <dbReference type="ARBA" id="ARBA00022884"/>
    </source>
</evidence>
<feature type="compositionally biased region" description="Gly residues" evidence="3">
    <location>
        <begin position="228"/>
        <end position="261"/>
    </location>
</feature>
<dbReference type="Pfam" id="PF00076">
    <property type="entry name" value="RRM_1"/>
    <property type="match status" value="1"/>
</dbReference>
<feature type="compositionally biased region" description="Gly residues" evidence="3">
    <location>
        <begin position="32"/>
        <end position="44"/>
    </location>
</feature>
<dbReference type="SMART" id="SM01218">
    <property type="entry name" value="FoP_duplication"/>
    <property type="match status" value="1"/>
</dbReference>
<evidence type="ECO:0000256" key="2">
    <source>
        <dbReference type="PROSITE-ProRule" id="PRU00176"/>
    </source>
</evidence>
<dbReference type="InterPro" id="IPR035979">
    <property type="entry name" value="RBD_domain_sf"/>
</dbReference>
<dbReference type="SMART" id="SM00360">
    <property type="entry name" value="RRM"/>
    <property type="match status" value="1"/>
</dbReference>
<gene>
    <name evidence="5" type="ORF">FNV43_RR14894</name>
</gene>
<comment type="caution">
    <text evidence="5">The sequence shown here is derived from an EMBL/GenBank/DDBJ whole genome shotgun (WGS) entry which is preliminary data.</text>
</comment>
<dbReference type="Pfam" id="PF13865">
    <property type="entry name" value="FoP_duplication"/>
    <property type="match status" value="1"/>
</dbReference>
<reference evidence="5" key="1">
    <citation type="submission" date="2020-03" db="EMBL/GenBank/DDBJ databases">
        <title>A high-quality chromosome-level genome assembly of a woody plant with both climbing and erect habits, Rhamnella rubrinervis.</title>
        <authorList>
            <person name="Lu Z."/>
            <person name="Yang Y."/>
            <person name="Zhu X."/>
            <person name="Sun Y."/>
        </authorList>
    </citation>
    <scope>NUCLEOTIDE SEQUENCE</scope>
    <source>
        <strain evidence="5">BYM</strain>
        <tissue evidence="5">Leaf</tissue>
    </source>
</reference>
<dbReference type="InterPro" id="IPR051229">
    <property type="entry name" value="ALYREF_mRNA_export"/>
</dbReference>
<dbReference type="CDD" id="cd12680">
    <property type="entry name" value="RRM_THOC4"/>
    <property type="match status" value="1"/>
</dbReference>
<accession>A0A8K0H466</accession>
<feature type="region of interest" description="Disordered" evidence="3">
    <location>
        <begin position="204"/>
        <end position="289"/>
    </location>
</feature>
<dbReference type="PANTHER" id="PTHR19965">
    <property type="entry name" value="RNA AND EXPORT FACTOR BINDING PROTEIN"/>
    <property type="match status" value="1"/>
</dbReference>
<feature type="region of interest" description="Disordered" evidence="3">
    <location>
        <begin position="1"/>
        <end position="60"/>
    </location>
</feature>
<dbReference type="SUPFAM" id="SSF54928">
    <property type="entry name" value="RNA-binding domain, RBD"/>
    <property type="match status" value="1"/>
</dbReference>
<dbReference type="OrthoDB" id="1049195at2759"/>
<sequence>MTTALDMSLDDVIKSSRGNRERVREQGRARRGGGPRGSFTGGRMTGAVRRGGPLTMNARPSPYTIAKARLKPSSRRVKSFPWRHDLFEDSLRAAGITEIEIGTKLYVSNLDYGVTNEDIRELFAEIGDLRRYAVHYDKNGRPSGSAEVVYTRRSDAFAALKRYNNVLLDGKPMKIEIVGANAGMPISARVNVTGVNGRRRRTVVMTPGPGRGGGSALVARGSSRRNRGGLGSARGRGRGRGSSGGGRGGGGGSGRGGGGSGRGKKKPVEKSAVELDRELDNYHAEAMHT</sequence>
<feature type="domain" description="RRM" evidence="4">
    <location>
        <begin position="103"/>
        <end position="180"/>
    </location>
</feature>
<keyword evidence="1 2" id="KW-0694">RNA-binding</keyword>
<keyword evidence="6" id="KW-1185">Reference proteome</keyword>
<dbReference type="GO" id="GO:0005634">
    <property type="term" value="C:nucleus"/>
    <property type="evidence" value="ECO:0007669"/>
    <property type="project" value="TreeGrafter"/>
</dbReference>
<dbReference type="GO" id="GO:0003729">
    <property type="term" value="F:mRNA binding"/>
    <property type="evidence" value="ECO:0007669"/>
    <property type="project" value="TreeGrafter"/>
</dbReference>
<dbReference type="Proteomes" id="UP000796880">
    <property type="component" value="Unassembled WGS sequence"/>
</dbReference>
<evidence type="ECO:0000313" key="5">
    <source>
        <dbReference type="EMBL" id="KAF3445200.1"/>
    </source>
</evidence>
<dbReference type="EMBL" id="VOIH02000006">
    <property type="protein sequence ID" value="KAF3445200.1"/>
    <property type="molecule type" value="Genomic_DNA"/>
</dbReference>
<feature type="compositionally biased region" description="Basic and acidic residues" evidence="3">
    <location>
        <begin position="11"/>
        <end position="28"/>
    </location>
</feature>
<dbReference type="InterPro" id="IPR025715">
    <property type="entry name" value="FoP_C"/>
</dbReference>
<dbReference type="GO" id="GO:0006406">
    <property type="term" value="P:mRNA export from nucleus"/>
    <property type="evidence" value="ECO:0007669"/>
    <property type="project" value="TreeGrafter"/>
</dbReference>
<feature type="compositionally biased region" description="Basic and acidic residues" evidence="3">
    <location>
        <begin position="266"/>
        <end position="289"/>
    </location>
</feature>
<protein>
    <recommendedName>
        <fullName evidence="4">RRM domain-containing protein</fullName>
    </recommendedName>
</protein>
<evidence type="ECO:0000313" key="6">
    <source>
        <dbReference type="Proteomes" id="UP000796880"/>
    </source>
</evidence>
<dbReference type="InterPro" id="IPR012677">
    <property type="entry name" value="Nucleotide-bd_a/b_plait_sf"/>
</dbReference>
<dbReference type="PANTHER" id="PTHR19965:SF33">
    <property type="entry name" value="THO COMPLEX SUBUNIT 4D"/>
    <property type="match status" value="1"/>
</dbReference>
<dbReference type="PROSITE" id="PS50102">
    <property type="entry name" value="RRM"/>
    <property type="match status" value="1"/>
</dbReference>